<sequence>MKVAGSSWVLVGLYLFLTLVVCVSLSNSKLRENSCASLRKNDWAHGKNLIEELAIASQEPGKILNWMSSDLTENYDATPFWYNLIQAIALASGITPTTNSNVHDLVTSSFSGDNLNSSLKDVLVAMECSDNFATGVEEGVITDFEVEKEQQNVNLATASLNFGDAVPSSPADTSKLEELGTREQEVLGNSLADDPSQGRSRRELKDRRRNSVLPDMHQPFFMSEAVPSSLVTRHPSIISISGCPSGHIQDLRGMCRQVFQYTVNYGQSSHPGSGNSQNQRPSPATFNPWLAVRRPLGQQPGSIKDLVRESSFFKHSIMRGYVPPFSFPRFQHGLNSGSPRPKPIMDTPLSDVRDDTRPAVEISNPQPKIVLMGTKTDLQSSVTLPQPEPVLDTNLINEMLEMSNKKAKGSGSSEKSDTSATRDAEKKLKKLNEEISRVRARLSTTTQSNNDDDD</sequence>
<accession>A0A8B7P9A9</accession>
<reference evidence="4" key="1">
    <citation type="submission" date="2025-08" db="UniProtKB">
        <authorList>
            <consortium name="RefSeq"/>
        </authorList>
    </citation>
    <scope>IDENTIFICATION</scope>
    <source>
        <tissue evidence="4">Whole organism</tissue>
    </source>
</reference>
<name>A0A8B7P9A9_HYAAZ</name>
<keyword evidence="2" id="KW-0732">Signal</keyword>
<dbReference type="KEGG" id="hazt:108678788"/>
<dbReference type="OrthoDB" id="10487590at2759"/>
<organism evidence="3 4">
    <name type="scientific">Hyalella azteca</name>
    <name type="common">Amphipod</name>
    <dbReference type="NCBI Taxonomy" id="294128"/>
    <lineage>
        <taxon>Eukaryota</taxon>
        <taxon>Metazoa</taxon>
        <taxon>Ecdysozoa</taxon>
        <taxon>Arthropoda</taxon>
        <taxon>Crustacea</taxon>
        <taxon>Multicrustacea</taxon>
        <taxon>Malacostraca</taxon>
        <taxon>Eumalacostraca</taxon>
        <taxon>Peracarida</taxon>
        <taxon>Amphipoda</taxon>
        <taxon>Senticaudata</taxon>
        <taxon>Talitrida</taxon>
        <taxon>Talitroidea</taxon>
        <taxon>Hyalellidae</taxon>
        <taxon>Hyalella</taxon>
    </lineage>
</organism>
<evidence type="ECO:0000256" key="2">
    <source>
        <dbReference type="SAM" id="SignalP"/>
    </source>
</evidence>
<feature type="region of interest" description="Disordered" evidence="1">
    <location>
        <begin position="266"/>
        <end position="285"/>
    </location>
</feature>
<feature type="compositionally biased region" description="Basic and acidic residues" evidence="1">
    <location>
        <begin position="414"/>
        <end position="437"/>
    </location>
</feature>
<dbReference type="Proteomes" id="UP000694843">
    <property type="component" value="Unplaced"/>
</dbReference>
<dbReference type="GeneID" id="108678788"/>
<feature type="region of interest" description="Disordered" evidence="1">
    <location>
        <begin position="188"/>
        <end position="216"/>
    </location>
</feature>
<keyword evidence="3" id="KW-1185">Reference proteome</keyword>
<feature type="signal peptide" evidence="2">
    <location>
        <begin position="1"/>
        <end position="24"/>
    </location>
</feature>
<dbReference type="RefSeq" id="XP_018022744.1">
    <property type="nucleotide sequence ID" value="XM_018167255.2"/>
</dbReference>
<gene>
    <name evidence="4" type="primary">LOC108678788</name>
</gene>
<protein>
    <submittedName>
        <fullName evidence="4">Uncharacterized protein LOC108678788</fullName>
    </submittedName>
</protein>
<evidence type="ECO:0000256" key="1">
    <source>
        <dbReference type="SAM" id="MobiDB-lite"/>
    </source>
</evidence>
<dbReference type="AlphaFoldDB" id="A0A8B7P9A9"/>
<evidence type="ECO:0000313" key="4">
    <source>
        <dbReference type="RefSeq" id="XP_018022744.1"/>
    </source>
</evidence>
<evidence type="ECO:0000313" key="3">
    <source>
        <dbReference type="Proteomes" id="UP000694843"/>
    </source>
</evidence>
<proteinExistence type="predicted"/>
<feature type="region of interest" description="Disordered" evidence="1">
    <location>
        <begin position="403"/>
        <end position="454"/>
    </location>
</feature>
<feature type="chain" id="PRO_5034039989" evidence="2">
    <location>
        <begin position="25"/>
        <end position="454"/>
    </location>
</feature>